<comment type="similarity">
    <text evidence="7">Belongs to the paired homeobox family. Unc-4 subfamily.</text>
</comment>
<evidence type="ECO:0000256" key="7">
    <source>
        <dbReference type="ARBA" id="ARBA00038351"/>
    </source>
</evidence>
<dbReference type="SUPFAM" id="SSF46689">
    <property type="entry name" value="Homeodomain-like"/>
    <property type="match status" value="1"/>
</dbReference>
<keyword evidence="13" id="KW-1185">Reference proteome</keyword>
<feature type="DNA-binding region" description="Homeobox" evidence="8">
    <location>
        <begin position="53"/>
        <end position="112"/>
    </location>
</feature>
<evidence type="ECO:0000256" key="8">
    <source>
        <dbReference type="PROSITE-ProRule" id="PRU00108"/>
    </source>
</evidence>
<dbReference type="GO" id="GO:0007399">
    <property type="term" value="P:nervous system development"/>
    <property type="evidence" value="ECO:0007669"/>
    <property type="project" value="UniProtKB-KW"/>
</dbReference>
<evidence type="ECO:0000256" key="5">
    <source>
        <dbReference type="ARBA" id="ARBA00023015"/>
    </source>
</evidence>
<dbReference type="Proteomes" id="UP001054837">
    <property type="component" value="Unassembled WGS sequence"/>
</dbReference>
<keyword evidence="6" id="KW-0804">Transcription</keyword>
<dbReference type="PANTHER" id="PTHR46799">
    <property type="entry name" value="HOMEOBOX PROTEIN UNC-4 HOMOLOG"/>
    <property type="match status" value="1"/>
</dbReference>
<evidence type="ECO:0000259" key="11">
    <source>
        <dbReference type="PROSITE" id="PS50071"/>
    </source>
</evidence>
<proteinExistence type="inferred from homology"/>
<reference evidence="12 13" key="1">
    <citation type="submission" date="2021-06" db="EMBL/GenBank/DDBJ databases">
        <title>Caerostris darwini draft genome.</title>
        <authorList>
            <person name="Kono N."/>
            <person name="Arakawa K."/>
        </authorList>
    </citation>
    <scope>NUCLEOTIDE SEQUENCE [LARGE SCALE GENOMIC DNA]</scope>
</reference>
<dbReference type="SMART" id="SM00389">
    <property type="entry name" value="HOX"/>
    <property type="match status" value="1"/>
</dbReference>
<dbReference type="Gene3D" id="1.10.10.60">
    <property type="entry name" value="Homeodomain-like"/>
    <property type="match status" value="1"/>
</dbReference>
<keyword evidence="8 9" id="KW-0371">Homeobox</keyword>
<dbReference type="GO" id="GO:0010468">
    <property type="term" value="P:regulation of gene expression"/>
    <property type="evidence" value="ECO:0007669"/>
    <property type="project" value="TreeGrafter"/>
</dbReference>
<comment type="caution">
    <text evidence="12">The sequence shown here is derived from an EMBL/GenBank/DDBJ whole genome shotgun (WGS) entry which is preliminary data.</text>
</comment>
<keyword evidence="3" id="KW-0221">Differentiation</keyword>
<organism evidence="12 13">
    <name type="scientific">Caerostris darwini</name>
    <dbReference type="NCBI Taxonomy" id="1538125"/>
    <lineage>
        <taxon>Eukaryota</taxon>
        <taxon>Metazoa</taxon>
        <taxon>Ecdysozoa</taxon>
        <taxon>Arthropoda</taxon>
        <taxon>Chelicerata</taxon>
        <taxon>Arachnida</taxon>
        <taxon>Araneae</taxon>
        <taxon>Araneomorphae</taxon>
        <taxon>Entelegynae</taxon>
        <taxon>Araneoidea</taxon>
        <taxon>Araneidae</taxon>
        <taxon>Caerostris</taxon>
    </lineage>
</organism>
<dbReference type="GO" id="GO:0030154">
    <property type="term" value="P:cell differentiation"/>
    <property type="evidence" value="ECO:0007669"/>
    <property type="project" value="UniProtKB-KW"/>
</dbReference>
<evidence type="ECO:0000256" key="3">
    <source>
        <dbReference type="ARBA" id="ARBA00022782"/>
    </source>
</evidence>
<name>A0AAV4UCK7_9ARAC</name>
<evidence type="ECO:0000256" key="6">
    <source>
        <dbReference type="ARBA" id="ARBA00023163"/>
    </source>
</evidence>
<dbReference type="EMBL" id="BPLQ01011078">
    <property type="protein sequence ID" value="GIY55429.1"/>
    <property type="molecule type" value="Genomic_DNA"/>
</dbReference>
<feature type="domain" description="Homeobox" evidence="11">
    <location>
        <begin position="51"/>
        <end position="111"/>
    </location>
</feature>
<dbReference type="GO" id="GO:1990837">
    <property type="term" value="F:sequence-specific double-stranded DNA binding"/>
    <property type="evidence" value="ECO:0007669"/>
    <property type="project" value="TreeGrafter"/>
</dbReference>
<evidence type="ECO:0000313" key="13">
    <source>
        <dbReference type="Proteomes" id="UP001054837"/>
    </source>
</evidence>
<dbReference type="PANTHER" id="PTHR46799:SF1">
    <property type="entry name" value="HOMEOBOX PROTEIN UNC-4 HOMOLOG"/>
    <property type="match status" value="1"/>
</dbReference>
<evidence type="ECO:0000256" key="10">
    <source>
        <dbReference type="SAM" id="MobiDB-lite"/>
    </source>
</evidence>
<keyword evidence="4" id="KW-0524">Neurogenesis</keyword>
<dbReference type="InterPro" id="IPR009057">
    <property type="entry name" value="Homeodomain-like_sf"/>
</dbReference>
<evidence type="ECO:0000313" key="12">
    <source>
        <dbReference type="EMBL" id="GIY55429.1"/>
    </source>
</evidence>
<evidence type="ECO:0000256" key="1">
    <source>
        <dbReference type="ARBA" id="ARBA00004123"/>
    </source>
</evidence>
<keyword evidence="8 9" id="KW-0539">Nucleus</keyword>
<sequence>MFFSRPIEIHSFLSLSDSLRGGLQTRKRGLGWGRGDSDCENDASSTSGSQGKRRRTRTNFNGWQLEELEKAFEASHYPDVFMREALAMRLDLVESRVQVRLQSSSTSNQTILFSQFNTNI</sequence>
<evidence type="ECO:0000256" key="4">
    <source>
        <dbReference type="ARBA" id="ARBA00022902"/>
    </source>
</evidence>
<dbReference type="InterPro" id="IPR001356">
    <property type="entry name" value="HD"/>
</dbReference>
<comment type="subcellular location">
    <subcellularLocation>
        <location evidence="1 8 9">Nucleus</location>
    </subcellularLocation>
</comment>
<evidence type="ECO:0000256" key="9">
    <source>
        <dbReference type="RuleBase" id="RU000682"/>
    </source>
</evidence>
<evidence type="ECO:0000256" key="2">
    <source>
        <dbReference type="ARBA" id="ARBA00022473"/>
    </source>
</evidence>
<protein>
    <recommendedName>
        <fullName evidence="11">Homeobox domain-containing protein</fullName>
    </recommendedName>
</protein>
<keyword evidence="8 9" id="KW-0238">DNA-binding</keyword>
<dbReference type="CDD" id="cd00086">
    <property type="entry name" value="homeodomain"/>
    <property type="match status" value="1"/>
</dbReference>
<feature type="region of interest" description="Disordered" evidence="10">
    <location>
        <begin position="28"/>
        <end position="58"/>
    </location>
</feature>
<keyword evidence="5" id="KW-0805">Transcription regulation</keyword>
<dbReference type="Pfam" id="PF00046">
    <property type="entry name" value="Homeodomain"/>
    <property type="match status" value="1"/>
</dbReference>
<dbReference type="PROSITE" id="PS50071">
    <property type="entry name" value="HOMEOBOX_2"/>
    <property type="match status" value="1"/>
</dbReference>
<dbReference type="GO" id="GO:0005634">
    <property type="term" value="C:nucleus"/>
    <property type="evidence" value="ECO:0007669"/>
    <property type="project" value="UniProtKB-SubCell"/>
</dbReference>
<dbReference type="AlphaFoldDB" id="A0AAV4UCK7"/>
<accession>A0AAV4UCK7</accession>
<keyword evidence="2" id="KW-0217">Developmental protein</keyword>
<gene>
    <name evidence="12" type="ORF">CDAR_681</name>
</gene>